<dbReference type="STRING" id="1384056.N787_08830"/>
<comment type="function">
    <text evidence="7">Required for disulfide bond formation in some periplasmic proteins. Acts by transferring its disulfide bond to other proteins and is reduced in the process.</text>
</comment>
<reference evidence="10 11" key="1">
    <citation type="submission" date="2013-09" db="EMBL/GenBank/DDBJ databases">
        <title>Genome sequencing of Arenimonas metalli.</title>
        <authorList>
            <person name="Chen F."/>
            <person name="Wang G."/>
        </authorList>
    </citation>
    <scope>NUCLEOTIDE SEQUENCE [LARGE SCALE GENOMIC DNA]</scope>
    <source>
        <strain evidence="10 11">CF5-1</strain>
    </source>
</reference>
<evidence type="ECO:0000256" key="4">
    <source>
        <dbReference type="ARBA" id="ARBA00022764"/>
    </source>
</evidence>
<keyword evidence="5" id="KW-1015">Disulfide bond</keyword>
<accession>A0A091B651</accession>
<dbReference type="RefSeq" id="WP_034210769.1">
    <property type="nucleotide sequence ID" value="NZ_AVCK01000011.1"/>
</dbReference>
<evidence type="ECO:0000256" key="3">
    <source>
        <dbReference type="ARBA" id="ARBA00022729"/>
    </source>
</evidence>
<dbReference type="PATRIC" id="fig|1384056.3.peg.623"/>
<dbReference type="CDD" id="cd03020">
    <property type="entry name" value="DsbA_DsbC_DsbG"/>
    <property type="match status" value="1"/>
</dbReference>
<dbReference type="InterPro" id="IPR009094">
    <property type="entry name" value="DiS-bond_isomerase_DsbC/G_N_sf"/>
</dbReference>
<dbReference type="Gene3D" id="3.10.450.70">
    <property type="entry name" value="Disulphide bond isomerase, DsbC/G, N-terminal"/>
    <property type="match status" value="1"/>
</dbReference>
<comment type="subcellular location">
    <subcellularLocation>
        <location evidence="1 7">Periplasm</location>
    </subcellularLocation>
</comment>
<dbReference type="SUPFAM" id="SSF52833">
    <property type="entry name" value="Thioredoxin-like"/>
    <property type="match status" value="1"/>
</dbReference>
<dbReference type="AlphaFoldDB" id="A0A091B651"/>
<dbReference type="PANTHER" id="PTHR35272:SF3">
    <property type="entry name" value="THIOL:DISULFIDE INTERCHANGE PROTEIN DSBC"/>
    <property type="match status" value="1"/>
</dbReference>
<evidence type="ECO:0000259" key="9">
    <source>
        <dbReference type="Pfam" id="PF13098"/>
    </source>
</evidence>
<sequence length="251" mass="26291">EPQPAGAPAAAPAAAAATAATAPAGTEAKVRAALEALAPGAEIGTIAASPIAGYQEVVLEGRVIYVSNDGKYLIQGTLFDIAARESLTGASEAVIRKDLLATIGTDRRIVFAAAEPKHVVTVFTDIDCGYCRRLHEQMADYNKLGITIEYLFYPRGGIGSESFEQAVAVWCSPDRNRALTEAKAGKILPKANCTNPVTMDYDLGRRMGLDGTPAIYTPDGVQLGGYLEPEAMLSRLNDLAAKAAKPAKPAG</sequence>
<feature type="non-terminal residue" evidence="10">
    <location>
        <position position="1"/>
    </location>
</feature>
<keyword evidence="6 7" id="KW-0676">Redox-active center</keyword>
<dbReference type="Pfam" id="PF13098">
    <property type="entry name" value="Thioredoxin_2"/>
    <property type="match status" value="1"/>
</dbReference>
<name>A0A091B651_9GAMM</name>
<dbReference type="Gene3D" id="3.40.30.10">
    <property type="entry name" value="Glutaredoxin"/>
    <property type="match status" value="1"/>
</dbReference>
<dbReference type="Proteomes" id="UP000029393">
    <property type="component" value="Unassembled WGS sequence"/>
</dbReference>
<comment type="similarity">
    <text evidence="2 7">Belongs to the thioredoxin family. DsbC subfamily.</text>
</comment>
<dbReference type="OrthoDB" id="12976at2"/>
<dbReference type="InterPro" id="IPR036249">
    <property type="entry name" value="Thioredoxin-like_sf"/>
</dbReference>
<dbReference type="InterPro" id="IPR012336">
    <property type="entry name" value="Thioredoxin-like_fold"/>
</dbReference>
<evidence type="ECO:0000259" key="8">
    <source>
        <dbReference type="Pfam" id="PF10411"/>
    </source>
</evidence>
<keyword evidence="4 7" id="KW-0574">Periplasm</keyword>
<dbReference type="SUPFAM" id="SSF54423">
    <property type="entry name" value="DsbC/DsbG N-terminal domain-like"/>
    <property type="match status" value="1"/>
</dbReference>
<dbReference type="InterPro" id="IPR051470">
    <property type="entry name" value="Thiol:disulfide_interchange"/>
</dbReference>
<keyword evidence="11" id="KW-1185">Reference proteome</keyword>
<dbReference type="GO" id="GO:0042597">
    <property type="term" value="C:periplasmic space"/>
    <property type="evidence" value="ECO:0007669"/>
    <property type="project" value="UniProtKB-SubCell"/>
</dbReference>
<feature type="domain" description="Thioredoxin-like fold" evidence="9">
    <location>
        <begin position="113"/>
        <end position="234"/>
    </location>
</feature>
<dbReference type="EMBL" id="AVCK01000011">
    <property type="protein sequence ID" value="KFN47216.1"/>
    <property type="molecule type" value="Genomic_DNA"/>
</dbReference>
<gene>
    <name evidence="10" type="ORF">N787_08830</name>
</gene>
<feature type="domain" description="Disulphide bond isomerase DsbC/G N-terminal" evidence="8">
    <location>
        <begin position="21"/>
        <end position="88"/>
    </location>
</feature>
<protein>
    <recommendedName>
        <fullName evidence="7">Thiol:disulfide interchange protein</fullName>
    </recommendedName>
</protein>
<evidence type="ECO:0000256" key="1">
    <source>
        <dbReference type="ARBA" id="ARBA00004418"/>
    </source>
</evidence>
<evidence type="ECO:0000256" key="2">
    <source>
        <dbReference type="ARBA" id="ARBA00009813"/>
    </source>
</evidence>
<organism evidence="10 11">
    <name type="scientific">Arenimonas metalli CF5-1</name>
    <dbReference type="NCBI Taxonomy" id="1384056"/>
    <lineage>
        <taxon>Bacteria</taxon>
        <taxon>Pseudomonadati</taxon>
        <taxon>Pseudomonadota</taxon>
        <taxon>Gammaproteobacteria</taxon>
        <taxon>Lysobacterales</taxon>
        <taxon>Lysobacteraceae</taxon>
        <taxon>Arenimonas</taxon>
    </lineage>
</organism>
<keyword evidence="3 7" id="KW-0732">Signal</keyword>
<dbReference type="Pfam" id="PF10411">
    <property type="entry name" value="DsbC_N"/>
    <property type="match status" value="1"/>
</dbReference>
<dbReference type="PANTHER" id="PTHR35272">
    <property type="entry name" value="THIOL:DISULFIDE INTERCHANGE PROTEIN DSBC-RELATED"/>
    <property type="match status" value="1"/>
</dbReference>
<dbReference type="eggNOG" id="COG1651">
    <property type="taxonomic scope" value="Bacteria"/>
</dbReference>
<evidence type="ECO:0000313" key="10">
    <source>
        <dbReference type="EMBL" id="KFN47216.1"/>
    </source>
</evidence>
<evidence type="ECO:0000256" key="7">
    <source>
        <dbReference type="RuleBase" id="RU364038"/>
    </source>
</evidence>
<dbReference type="InterPro" id="IPR033954">
    <property type="entry name" value="DiS-bond_Isoase_DsbC/G"/>
</dbReference>
<evidence type="ECO:0000256" key="5">
    <source>
        <dbReference type="ARBA" id="ARBA00023157"/>
    </source>
</evidence>
<proteinExistence type="inferred from homology"/>
<comment type="caution">
    <text evidence="10">The sequence shown here is derived from an EMBL/GenBank/DDBJ whole genome shotgun (WGS) entry which is preliminary data.</text>
</comment>
<dbReference type="InterPro" id="IPR018950">
    <property type="entry name" value="DiS-bond_isomerase_DsbC/G_N"/>
</dbReference>
<evidence type="ECO:0000256" key="6">
    <source>
        <dbReference type="ARBA" id="ARBA00023284"/>
    </source>
</evidence>
<evidence type="ECO:0000313" key="11">
    <source>
        <dbReference type="Proteomes" id="UP000029393"/>
    </source>
</evidence>